<dbReference type="AlphaFoldDB" id="A0A374P8U5"/>
<evidence type="ECO:0000256" key="3">
    <source>
        <dbReference type="ARBA" id="ARBA00023163"/>
    </source>
</evidence>
<dbReference type="RefSeq" id="WP_117633265.1">
    <property type="nucleotide sequence ID" value="NZ_QSRE01000026.1"/>
</dbReference>
<dbReference type="Proteomes" id="UP000263014">
    <property type="component" value="Unassembled WGS sequence"/>
</dbReference>
<keyword evidence="3" id="KW-0804">Transcription</keyword>
<gene>
    <name evidence="5" type="ORF">DXD79_10805</name>
</gene>
<proteinExistence type="predicted"/>
<accession>A0A374P8U5</accession>
<organism evidence="5 6">
    <name type="scientific">Hungatella hathewayi</name>
    <dbReference type="NCBI Taxonomy" id="154046"/>
    <lineage>
        <taxon>Bacteria</taxon>
        <taxon>Bacillati</taxon>
        <taxon>Bacillota</taxon>
        <taxon>Clostridia</taxon>
        <taxon>Lachnospirales</taxon>
        <taxon>Lachnospiraceae</taxon>
        <taxon>Hungatella</taxon>
    </lineage>
</organism>
<dbReference type="PANTHER" id="PTHR42756">
    <property type="entry name" value="TRANSCRIPTIONAL REGULATOR, MARR"/>
    <property type="match status" value="1"/>
</dbReference>
<dbReference type="InterPro" id="IPR036388">
    <property type="entry name" value="WH-like_DNA-bd_sf"/>
</dbReference>
<keyword evidence="1" id="KW-0805">Transcription regulation</keyword>
<keyword evidence="2" id="KW-0238">DNA-binding</keyword>
<dbReference type="InterPro" id="IPR000835">
    <property type="entry name" value="HTH_MarR-typ"/>
</dbReference>
<evidence type="ECO:0000259" key="4">
    <source>
        <dbReference type="PROSITE" id="PS50995"/>
    </source>
</evidence>
<dbReference type="GO" id="GO:0003677">
    <property type="term" value="F:DNA binding"/>
    <property type="evidence" value="ECO:0007669"/>
    <property type="project" value="UniProtKB-KW"/>
</dbReference>
<reference evidence="5 6" key="1">
    <citation type="submission" date="2018-08" db="EMBL/GenBank/DDBJ databases">
        <title>A genome reference for cultivated species of the human gut microbiota.</title>
        <authorList>
            <person name="Zou Y."/>
            <person name="Xue W."/>
            <person name="Luo G."/>
        </authorList>
    </citation>
    <scope>NUCLEOTIDE SEQUENCE [LARGE SCALE GENOMIC DNA]</scope>
    <source>
        <strain evidence="5 6">TM09-12</strain>
    </source>
</reference>
<dbReference type="Gene3D" id="1.10.10.10">
    <property type="entry name" value="Winged helix-like DNA-binding domain superfamily/Winged helix DNA-binding domain"/>
    <property type="match status" value="1"/>
</dbReference>
<dbReference type="Pfam" id="PF01047">
    <property type="entry name" value="MarR"/>
    <property type="match status" value="1"/>
</dbReference>
<protein>
    <submittedName>
        <fullName evidence="5">MarR family transcriptional regulator</fullName>
    </submittedName>
</protein>
<evidence type="ECO:0000313" key="6">
    <source>
        <dbReference type="Proteomes" id="UP000263014"/>
    </source>
</evidence>
<name>A0A374P8U5_9FIRM</name>
<dbReference type="PROSITE" id="PS50995">
    <property type="entry name" value="HTH_MARR_2"/>
    <property type="match status" value="1"/>
</dbReference>
<dbReference type="InterPro" id="IPR036390">
    <property type="entry name" value="WH_DNA-bd_sf"/>
</dbReference>
<dbReference type="PANTHER" id="PTHR42756:SF2">
    <property type="entry name" value="MARR FAMILY REGULATORY PROTEIN"/>
    <property type="match status" value="1"/>
</dbReference>
<dbReference type="PRINTS" id="PR00598">
    <property type="entry name" value="HTHMARR"/>
</dbReference>
<dbReference type="GO" id="GO:0003700">
    <property type="term" value="F:DNA-binding transcription factor activity"/>
    <property type="evidence" value="ECO:0007669"/>
    <property type="project" value="InterPro"/>
</dbReference>
<dbReference type="SUPFAM" id="SSF46785">
    <property type="entry name" value="Winged helix' DNA-binding domain"/>
    <property type="match status" value="1"/>
</dbReference>
<sequence length="166" mass="18960">MTPSGRKRTRRNMGVGDVNKHREIGKYISILQRLSNIYFANELSSYQIGCGQQFFLLQIFKNPGISLQELASNGSFDKATATRAVKKLEEEAYVRTETDGEDKRVRHIYATEKAKTVVDITRNSVDFLTEVMLEGFTEEERDSAEAFLIRMADNSYRHIIANKGKE</sequence>
<evidence type="ECO:0000313" key="5">
    <source>
        <dbReference type="EMBL" id="RGJ05368.1"/>
    </source>
</evidence>
<evidence type="ECO:0000256" key="2">
    <source>
        <dbReference type="ARBA" id="ARBA00023125"/>
    </source>
</evidence>
<feature type="domain" description="HTH marR-type" evidence="4">
    <location>
        <begin position="21"/>
        <end position="153"/>
    </location>
</feature>
<dbReference type="SMART" id="SM00347">
    <property type="entry name" value="HTH_MARR"/>
    <property type="match status" value="1"/>
</dbReference>
<dbReference type="EMBL" id="QSON01000004">
    <property type="protein sequence ID" value="RGJ05368.1"/>
    <property type="molecule type" value="Genomic_DNA"/>
</dbReference>
<comment type="caution">
    <text evidence="5">The sequence shown here is derived from an EMBL/GenBank/DDBJ whole genome shotgun (WGS) entry which is preliminary data.</text>
</comment>
<evidence type="ECO:0000256" key="1">
    <source>
        <dbReference type="ARBA" id="ARBA00023015"/>
    </source>
</evidence>